<dbReference type="SUPFAM" id="SSF49785">
    <property type="entry name" value="Galactose-binding domain-like"/>
    <property type="match status" value="1"/>
</dbReference>
<dbReference type="InterPro" id="IPR022398">
    <property type="entry name" value="Peptidase_S8_His-AS"/>
</dbReference>
<keyword evidence="7" id="KW-1133">Transmembrane helix</keyword>
<evidence type="ECO:0000259" key="8">
    <source>
        <dbReference type="Pfam" id="PF00082"/>
    </source>
</evidence>
<keyword evidence="10" id="KW-1185">Reference proteome</keyword>
<dbReference type="Gene3D" id="2.60.120.380">
    <property type="match status" value="1"/>
</dbReference>
<dbReference type="InterPro" id="IPR051048">
    <property type="entry name" value="Peptidase_S8/S53_subtilisin"/>
</dbReference>
<dbReference type="InterPro" id="IPR000209">
    <property type="entry name" value="Peptidase_S8/S53_dom"/>
</dbReference>
<keyword evidence="4 5" id="KW-0720">Serine protease</keyword>
<evidence type="ECO:0000256" key="6">
    <source>
        <dbReference type="SAM" id="MobiDB-lite"/>
    </source>
</evidence>
<proteinExistence type="inferred from homology"/>
<evidence type="ECO:0000256" key="3">
    <source>
        <dbReference type="ARBA" id="ARBA00022801"/>
    </source>
</evidence>
<reference evidence="9 10" key="1">
    <citation type="submission" date="2024-04" db="EMBL/GenBank/DDBJ databases">
        <title>Tritrichomonas musculus Genome.</title>
        <authorList>
            <person name="Alves-Ferreira E."/>
            <person name="Grigg M."/>
            <person name="Lorenzi H."/>
            <person name="Galac M."/>
        </authorList>
    </citation>
    <scope>NUCLEOTIDE SEQUENCE [LARGE SCALE GENOMIC DNA]</scope>
    <source>
        <strain evidence="9 10">EAF2021</strain>
    </source>
</reference>
<feature type="active site" description="Charge relay system" evidence="5">
    <location>
        <position position="578"/>
    </location>
</feature>
<feature type="transmembrane region" description="Helical" evidence="7">
    <location>
        <begin position="964"/>
        <end position="990"/>
    </location>
</feature>
<dbReference type="SUPFAM" id="SSF52743">
    <property type="entry name" value="Subtilisin-like"/>
    <property type="match status" value="1"/>
</dbReference>
<dbReference type="PANTHER" id="PTHR43399">
    <property type="entry name" value="SUBTILISIN-RELATED"/>
    <property type="match status" value="1"/>
</dbReference>
<accession>A0ABR2KZU7</accession>
<dbReference type="PRINTS" id="PR00723">
    <property type="entry name" value="SUBTILISIN"/>
</dbReference>
<dbReference type="CDD" id="cd04842">
    <property type="entry name" value="Peptidases_S8_Kp43_protease"/>
    <property type="match status" value="1"/>
</dbReference>
<name>A0ABR2KZU7_9EUKA</name>
<feature type="region of interest" description="Disordered" evidence="6">
    <location>
        <begin position="996"/>
        <end position="1021"/>
    </location>
</feature>
<dbReference type="InterPro" id="IPR034058">
    <property type="entry name" value="TagA/B/C/D_pept_dom"/>
</dbReference>
<keyword evidence="7" id="KW-0812">Transmembrane</keyword>
<evidence type="ECO:0000256" key="5">
    <source>
        <dbReference type="PROSITE-ProRule" id="PRU01240"/>
    </source>
</evidence>
<dbReference type="InterPro" id="IPR036852">
    <property type="entry name" value="Peptidase_S8/S53_dom_sf"/>
</dbReference>
<feature type="active site" description="Charge relay system" evidence="5">
    <location>
        <position position="196"/>
    </location>
</feature>
<dbReference type="InterPro" id="IPR015500">
    <property type="entry name" value="Peptidase_S8_subtilisin-rel"/>
</dbReference>
<dbReference type="Pfam" id="PF00082">
    <property type="entry name" value="Peptidase_S8"/>
    <property type="match status" value="1"/>
</dbReference>
<dbReference type="EMBL" id="JAPFFF010000002">
    <property type="protein sequence ID" value="KAK8896442.1"/>
    <property type="molecule type" value="Genomic_DNA"/>
</dbReference>
<feature type="domain" description="Peptidase S8/S53" evidence="8">
    <location>
        <begin position="187"/>
        <end position="599"/>
    </location>
</feature>
<sequence length="1031" mass="114866">MGSRIPFFIQEHFEIKSKVLLTTSVLLKGWYIVNLLFPLTSFQTFDFLSQNHIKLNSKDMIQSGWYRIYLNEEQISFLLKNRLASLYPIIREKTILSESDLYLVYASSDFRPPTNQYSQIDENLFILSNISSIRNDPRILKISPHSRPILENRYAGGYSENLNEIPSYDDQNHFLIPRPLHQIGLTGKGQVVAVSDSGLDTHHCFFYDPNVSAPFRNPNFNHRKIVLYDPVADDLDAERGHGTHVCGIIAGSSLCQNCGLDQYSGVAPGAKIYMHDLGDLKSGGGSIIDISVPYYVERMRVASSFISSNSWGYSSGEDEIRAAFSKYAFNNPDILFLFACGNSYSSYTIHTPSNSKNILAVGALTSPYGAFYDSARESIFFPSNNKKNHPTILEHNSGPTVSELMKASPSSSYQNKNVFIVNPNDPSTKKADLNMNQNIVIVDNSNIDLIFGLDPCIYALTMIKNASLIIFTKKLSDGCKPLNGSSINIPFLCVTNATIDKPFLYSLKTITVQPHYAGKREPVGKLGLSSQGPSNLGYTKPEIVASGQNILSSRAGPPYSKYPRECTTKTLVTKSGTSMAAPAASGIISMVRQFFVDGWYPSISKPSKEIASQNNKLDDQNIPFTPSSTLLRAFAVNSAKKIDTLIATGFGVMNPYEGLGFTGVGLRLANQVYINSSQHQIFKITVQNSGSPLTVTLSYLDPPLPGSSNIPLFADLDLVVVTPSGKVHKGNGFENKLDEDQFATTEKVIINKAEKGVFTIHILSSVYPMPMEVPYSIVINGNFKQTDYVTNKPFLTPEITDKCYSKCKYGKCVNGICMCDNHYYGHSCNKKAKLSTLKTAEPEMKNKIVKYFLFKVIDDKEKDNQNENIFTIKFINKEKQGIGYCFNFDGKASKISEPTQECYFQTKGEQLLSFNSSLYPSIKKGNFIQMALYAVTCDYSYVEFTVSGVETHFSIVFWFIHLPLWMMITVASSVGLVCVLISIILMLIFIKPHPKKKRKKKNPAPKIDQNPNPKVIDHDPNDTITIDENLL</sequence>
<dbReference type="PANTHER" id="PTHR43399:SF4">
    <property type="entry name" value="CELL WALL-ASSOCIATED PROTEASE"/>
    <property type="match status" value="1"/>
</dbReference>
<comment type="caution">
    <text evidence="9">The sequence shown here is derived from an EMBL/GenBank/DDBJ whole genome shotgun (WGS) entry which is preliminary data.</text>
</comment>
<keyword evidence="2 5" id="KW-0645">Protease</keyword>
<organism evidence="9 10">
    <name type="scientific">Tritrichomonas musculus</name>
    <dbReference type="NCBI Taxonomy" id="1915356"/>
    <lineage>
        <taxon>Eukaryota</taxon>
        <taxon>Metamonada</taxon>
        <taxon>Parabasalia</taxon>
        <taxon>Tritrichomonadida</taxon>
        <taxon>Tritrichomonadidae</taxon>
        <taxon>Tritrichomonas</taxon>
    </lineage>
</organism>
<keyword evidence="7" id="KW-0472">Membrane</keyword>
<evidence type="ECO:0000256" key="4">
    <source>
        <dbReference type="ARBA" id="ARBA00022825"/>
    </source>
</evidence>
<evidence type="ECO:0000256" key="7">
    <source>
        <dbReference type="SAM" id="Phobius"/>
    </source>
</evidence>
<protein>
    <recommendedName>
        <fullName evidence="8">Peptidase S8/S53 domain-containing protein</fullName>
    </recommendedName>
</protein>
<evidence type="ECO:0000313" key="10">
    <source>
        <dbReference type="Proteomes" id="UP001470230"/>
    </source>
</evidence>
<dbReference type="InterPro" id="IPR023828">
    <property type="entry name" value="Peptidase_S8_Ser-AS"/>
</dbReference>
<dbReference type="PROSITE" id="PS51892">
    <property type="entry name" value="SUBTILASE"/>
    <property type="match status" value="1"/>
</dbReference>
<dbReference type="PROSITE" id="PS00138">
    <property type="entry name" value="SUBTILASE_SER"/>
    <property type="match status" value="1"/>
</dbReference>
<dbReference type="Proteomes" id="UP001470230">
    <property type="component" value="Unassembled WGS sequence"/>
</dbReference>
<gene>
    <name evidence="9" type="ORF">M9Y10_014342</name>
</gene>
<evidence type="ECO:0000256" key="1">
    <source>
        <dbReference type="ARBA" id="ARBA00011073"/>
    </source>
</evidence>
<keyword evidence="3 5" id="KW-0378">Hydrolase</keyword>
<feature type="active site" description="Charge relay system" evidence="5">
    <location>
        <position position="241"/>
    </location>
</feature>
<dbReference type="Gene3D" id="3.40.50.200">
    <property type="entry name" value="Peptidase S8/S53 domain"/>
    <property type="match status" value="2"/>
</dbReference>
<evidence type="ECO:0000256" key="2">
    <source>
        <dbReference type="ARBA" id="ARBA00022670"/>
    </source>
</evidence>
<evidence type="ECO:0000313" key="9">
    <source>
        <dbReference type="EMBL" id="KAK8896442.1"/>
    </source>
</evidence>
<dbReference type="PROSITE" id="PS00137">
    <property type="entry name" value="SUBTILASE_HIS"/>
    <property type="match status" value="1"/>
</dbReference>
<dbReference type="InterPro" id="IPR008979">
    <property type="entry name" value="Galactose-bd-like_sf"/>
</dbReference>
<comment type="similarity">
    <text evidence="1 5">Belongs to the peptidase S8 family.</text>
</comment>